<dbReference type="OrthoDB" id="10042947at2759"/>
<dbReference type="Proteomes" id="UP000800094">
    <property type="component" value="Unassembled WGS sequence"/>
</dbReference>
<dbReference type="AlphaFoldDB" id="A0A6A6I0F6"/>
<dbReference type="EMBL" id="ML987205">
    <property type="protein sequence ID" value="KAF2243373.1"/>
    <property type="molecule type" value="Genomic_DNA"/>
</dbReference>
<gene>
    <name evidence="2" type="ORF">BU26DRAFT_509897</name>
</gene>
<keyword evidence="1" id="KW-1133">Transmembrane helix</keyword>
<organism evidence="2 3">
    <name type="scientific">Trematosphaeria pertusa</name>
    <dbReference type="NCBI Taxonomy" id="390896"/>
    <lineage>
        <taxon>Eukaryota</taxon>
        <taxon>Fungi</taxon>
        <taxon>Dikarya</taxon>
        <taxon>Ascomycota</taxon>
        <taxon>Pezizomycotina</taxon>
        <taxon>Dothideomycetes</taxon>
        <taxon>Pleosporomycetidae</taxon>
        <taxon>Pleosporales</taxon>
        <taxon>Massarineae</taxon>
        <taxon>Trematosphaeriaceae</taxon>
        <taxon>Trematosphaeria</taxon>
    </lineage>
</organism>
<dbReference type="GeneID" id="54580509"/>
<feature type="transmembrane region" description="Helical" evidence="1">
    <location>
        <begin position="7"/>
        <end position="25"/>
    </location>
</feature>
<keyword evidence="1" id="KW-0812">Transmembrane</keyword>
<keyword evidence="3" id="KW-1185">Reference proteome</keyword>
<evidence type="ECO:0000313" key="2">
    <source>
        <dbReference type="EMBL" id="KAF2243373.1"/>
    </source>
</evidence>
<proteinExistence type="predicted"/>
<name>A0A6A6I0F6_9PLEO</name>
<keyword evidence="1" id="KW-0472">Membrane</keyword>
<accession>A0A6A6I0F6</accession>
<protein>
    <submittedName>
        <fullName evidence="2">Uncharacterized protein</fullName>
    </submittedName>
</protein>
<evidence type="ECO:0000256" key="1">
    <source>
        <dbReference type="SAM" id="Phobius"/>
    </source>
</evidence>
<evidence type="ECO:0000313" key="3">
    <source>
        <dbReference type="Proteomes" id="UP000800094"/>
    </source>
</evidence>
<feature type="transmembrane region" description="Helical" evidence="1">
    <location>
        <begin position="45"/>
        <end position="63"/>
    </location>
</feature>
<reference evidence="2" key="1">
    <citation type="journal article" date="2020" name="Stud. Mycol.">
        <title>101 Dothideomycetes genomes: a test case for predicting lifestyles and emergence of pathogens.</title>
        <authorList>
            <person name="Haridas S."/>
            <person name="Albert R."/>
            <person name="Binder M."/>
            <person name="Bloem J."/>
            <person name="Labutti K."/>
            <person name="Salamov A."/>
            <person name="Andreopoulos B."/>
            <person name="Baker S."/>
            <person name="Barry K."/>
            <person name="Bills G."/>
            <person name="Bluhm B."/>
            <person name="Cannon C."/>
            <person name="Castanera R."/>
            <person name="Culley D."/>
            <person name="Daum C."/>
            <person name="Ezra D."/>
            <person name="Gonzalez J."/>
            <person name="Henrissat B."/>
            <person name="Kuo A."/>
            <person name="Liang C."/>
            <person name="Lipzen A."/>
            <person name="Lutzoni F."/>
            <person name="Magnuson J."/>
            <person name="Mondo S."/>
            <person name="Nolan M."/>
            <person name="Ohm R."/>
            <person name="Pangilinan J."/>
            <person name="Park H.-J."/>
            <person name="Ramirez L."/>
            <person name="Alfaro M."/>
            <person name="Sun H."/>
            <person name="Tritt A."/>
            <person name="Yoshinaga Y."/>
            <person name="Zwiers L.-H."/>
            <person name="Turgeon B."/>
            <person name="Goodwin S."/>
            <person name="Spatafora J."/>
            <person name="Crous P."/>
            <person name="Grigoriev I."/>
        </authorList>
    </citation>
    <scope>NUCLEOTIDE SEQUENCE</scope>
    <source>
        <strain evidence="2">CBS 122368</strain>
    </source>
</reference>
<sequence>MPSPAAYTIYFFALPTFLLGLRGLWDPTSSLQTLNLPAAAAPSVQASSLGAIAISIFYCLAAYQENRAFFKWSLLTRSLTTAWALRMGGGWTALGVWEGVGALGTAVALAVGRA</sequence>
<dbReference type="RefSeq" id="XP_033678377.1">
    <property type="nucleotide sequence ID" value="XM_033827179.1"/>
</dbReference>